<evidence type="ECO:0000313" key="2">
    <source>
        <dbReference type="EMBL" id="CCH15816.1"/>
    </source>
</evidence>
<evidence type="ECO:0000313" key="3">
    <source>
        <dbReference type="Proteomes" id="UP000003448"/>
    </source>
</evidence>
<sequence>MNALNPGDLLLIGPACSPQFTGDRALRLRLVSVGEIDPYSGWMWLTGYVLDVRGDATAKRELYVQRAGIVVERRAPAPTLVPEAVRRASHQTRPRTGRLAPRETQQPRSGSTGRTQFLNNFSEIPRRV</sequence>
<accession>I0KW69</accession>
<evidence type="ECO:0000256" key="1">
    <source>
        <dbReference type="SAM" id="MobiDB-lite"/>
    </source>
</evidence>
<dbReference type="EMBL" id="CAIE01000010">
    <property type="protein sequence ID" value="CCH15816.1"/>
    <property type="molecule type" value="Genomic_DNA"/>
</dbReference>
<gene>
    <name evidence="2" type="ORF">MILUP08_40727</name>
</gene>
<feature type="region of interest" description="Disordered" evidence="1">
    <location>
        <begin position="83"/>
        <end position="128"/>
    </location>
</feature>
<dbReference type="RefSeq" id="WP_007455202.1">
    <property type="nucleotide sequence ID" value="NZ_HF570108.1"/>
</dbReference>
<dbReference type="Proteomes" id="UP000003448">
    <property type="component" value="Unassembled WGS sequence"/>
</dbReference>
<feature type="compositionally biased region" description="Basic residues" evidence="1">
    <location>
        <begin position="87"/>
        <end position="96"/>
    </location>
</feature>
<dbReference type="AlphaFoldDB" id="I0KW69"/>
<comment type="caution">
    <text evidence="2">The sequence shown here is derived from an EMBL/GenBank/DDBJ whole genome shotgun (WGS) entry which is preliminary data.</text>
</comment>
<protein>
    <submittedName>
        <fullName evidence="2">Uncharacterized protein</fullName>
    </submittedName>
</protein>
<keyword evidence="3" id="KW-1185">Reference proteome</keyword>
<feature type="compositionally biased region" description="Polar residues" evidence="1">
    <location>
        <begin position="103"/>
        <end position="122"/>
    </location>
</feature>
<name>I0KW69_9ACTN</name>
<proteinExistence type="predicted"/>
<reference evidence="3" key="1">
    <citation type="journal article" date="2012" name="J. Bacteriol.">
        <title>Genome Sequence of Micromonospora lupini Lupac 08, Isolated from Root Nodules of Lupinus angustifolius.</title>
        <authorList>
            <person name="Alonso-Vega P."/>
            <person name="Normand P."/>
            <person name="Bacigalupe R."/>
            <person name="Pujic P."/>
            <person name="Lajus A."/>
            <person name="Vallenet D."/>
            <person name="Carro L."/>
            <person name="Coll P."/>
            <person name="Trujillo M.E."/>
        </authorList>
    </citation>
    <scope>NUCLEOTIDE SEQUENCE [LARGE SCALE GENOMIC DNA]</scope>
    <source>
        <strain evidence="3">Lupac 08</strain>
    </source>
</reference>
<organism evidence="2 3">
    <name type="scientific">Micromonospora lupini str. Lupac 08</name>
    <dbReference type="NCBI Taxonomy" id="1150864"/>
    <lineage>
        <taxon>Bacteria</taxon>
        <taxon>Bacillati</taxon>
        <taxon>Actinomycetota</taxon>
        <taxon>Actinomycetes</taxon>
        <taxon>Micromonosporales</taxon>
        <taxon>Micromonosporaceae</taxon>
        <taxon>Micromonospora</taxon>
    </lineage>
</organism>
<dbReference type="STRING" id="1150864.MILUP08_40727"/>